<feature type="transmembrane region" description="Helical" evidence="7">
    <location>
        <begin position="326"/>
        <end position="348"/>
    </location>
</feature>
<dbReference type="CDD" id="cd06173">
    <property type="entry name" value="MFS_MefA_like"/>
    <property type="match status" value="1"/>
</dbReference>
<comment type="subcellular location">
    <subcellularLocation>
        <location evidence="1">Cell membrane</location>
        <topology evidence="1">Multi-pass membrane protein</topology>
    </subcellularLocation>
</comment>
<feature type="transmembrane region" description="Helical" evidence="7">
    <location>
        <begin position="302"/>
        <end position="320"/>
    </location>
</feature>
<evidence type="ECO:0000259" key="8">
    <source>
        <dbReference type="PROSITE" id="PS50850"/>
    </source>
</evidence>
<feature type="transmembrane region" description="Helical" evidence="7">
    <location>
        <begin position="388"/>
        <end position="410"/>
    </location>
</feature>
<dbReference type="PANTHER" id="PTHR23513">
    <property type="entry name" value="INTEGRAL MEMBRANE EFFLUX PROTEIN-RELATED"/>
    <property type="match status" value="1"/>
</dbReference>
<feature type="transmembrane region" description="Helical" evidence="7">
    <location>
        <begin position="273"/>
        <end position="290"/>
    </location>
</feature>
<keyword evidence="6 7" id="KW-0472">Membrane</keyword>
<dbReference type="GO" id="GO:0022857">
    <property type="term" value="F:transmembrane transporter activity"/>
    <property type="evidence" value="ECO:0007669"/>
    <property type="project" value="InterPro"/>
</dbReference>
<dbReference type="InterPro" id="IPR020846">
    <property type="entry name" value="MFS_dom"/>
</dbReference>
<dbReference type="Proteomes" id="UP000287969">
    <property type="component" value="Chromosome"/>
</dbReference>
<dbReference type="Pfam" id="PF05977">
    <property type="entry name" value="MFS_3"/>
    <property type="match status" value="1"/>
</dbReference>
<keyword evidence="3" id="KW-1003">Cell membrane</keyword>
<feature type="transmembrane region" description="Helical" evidence="7">
    <location>
        <begin position="155"/>
        <end position="177"/>
    </location>
</feature>
<dbReference type="Gene3D" id="1.20.1250.20">
    <property type="entry name" value="MFS general substrate transporter like domains"/>
    <property type="match status" value="2"/>
</dbReference>
<evidence type="ECO:0000256" key="1">
    <source>
        <dbReference type="ARBA" id="ARBA00004651"/>
    </source>
</evidence>
<feature type="transmembrane region" description="Helical" evidence="7">
    <location>
        <begin position="90"/>
        <end position="111"/>
    </location>
</feature>
<dbReference type="PROSITE" id="PS50850">
    <property type="entry name" value="MFS"/>
    <property type="match status" value="1"/>
</dbReference>
<dbReference type="GO" id="GO:0005886">
    <property type="term" value="C:plasma membrane"/>
    <property type="evidence" value="ECO:0007669"/>
    <property type="project" value="UniProtKB-SubCell"/>
</dbReference>
<evidence type="ECO:0000256" key="5">
    <source>
        <dbReference type="ARBA" id="ARBA00022989"/>
    </source>
</evidence>
<gene>
    <name evidence="9" type="ORF">EQM13_07335</name>
</gene>
<dbReference type="InterPro" id="IPR036259">
    <property type="entry name" value="MFS_trans_sf"/>
</dbReference>
<accession>A0A410QBJ3</accession>
<feature type="transmembrane region" description="Helical" evidence="7">
    <location>
        <begin position="25"/>
        <end position="51"/>
    </location>
</feature>
<proteinExistence type="predicted"/>
<evidence type="ECO:0000256" key="7">
    <source>
        <dbReference type="SAM" id="Phobius"/>
    </source>
</evidence>
<dbReference type="OrthoDB" id="9763297at2"/>
<feature type="transmembrane region" description="Helical" evidence="7">
    <location>
        <begin position="240"/>
        <end position="261"/>
    </location>
</feature>
<feature type="transmembrane region" description="Helical" evidence="7">
    <location>
        <begin position="183"/>
        <end position="205"/>
    </location>
</feature>
<evidence type="ECO:0000256" key="3">
    <source>
        <dbReference type="ARBA" id="ARBA00022475"/>
    </source>
</evidence>
<feature type="domain" description="Major facilitator superfamily (MFS) profile" evidence="8">
    <location>
        <begin position="24"/>
        <end position="414"/>
    </location>
</feature>
<feature type="transmembrane region" description="Helical" evidence="7">
    <location>
        <begin position="57"/>
        <end position="78"/>
    </location>
</feature>
<evidence type="ECO:0000256" key="4">
    <source>
        <dbReference type="ARBA" id="ARBA00022692"/>
    </source>
</evidence>
<keyword evidence="10" id="KW-1185">Reference proteome</keyword>
<feature type="transmembrane region" description="Helical" evidence="7">
    <location>
        <begin position="360"/>
        <end position="382"/>
    </location>
</feature>
<evidence type="ECO:0000313" key="9">
    <source>
        <dbReference type="EMBL" id="QAT61402.1"/>
    </source>
</evidence>
<dbReference type="SUPFAM" id="SSF103473">
    <property type="entry name" value="MFS general substrate transporter"/>
    <property type="match status" value="2"/>
</dbReference>
<evidence type="ECO:0000313" key="10">
    <source>
        <dbReference type="Proteomes" id="UP000287969"/>
    </source>
</evidence>
<keyword evidence="2" id="KW-0813">Transport</keyword>
<dbReference type="AlphaFoldDB" id="A0A410QBJ3"/>
<reference evidence="10" key="1">
    <citation type="submission" date="2019-01" db="EMBL/GenBank/DDBJ databases">
        <title>Draft genomes of a novel of Sporanaerobacter strains.</title>
        <authorList>
            <person name="Ma S."/>
        </authorList>
    </citation>
    <scope>NUCLEOTIDE SEQUENCE [LARGE SCALE GENOMIC DNA]</scope>
    <source>
        <strain evidence="10">NJN-17</strain>
    </source>
</reference>
<dbReference type="InterPro" id="IPR010290">
    <property type="entry name" value="TM_effector"/>
</dbReference>
<sequence length="423" mass="46946">MRYLKNRKGVAQKMKDFKLLKNKNFLYFVLSQGISGFGDIFFDTLILLLVYDSTKSVLQSAMVGIAWHISSIILSPIAGALSDSYDRKKILISSNFIGFIITFFIALFYLFNKKLSLPVALSAIILSNIAQTFIRPASRSILPDISGEENIESATGALSYITNIFNFIGTLSVGFIIEFLGGFTAIVIDSITFFIASVIIAFINIPQKSISIDINKNNNLLENIRNGWEVLKANVLFKRIVVAAILINVMSFIGPLLPAFIDEKFNGGSIDYSIIETISLIAGILVGTTVSTLTQHIQSKKLITYGWIGMGLSILGTSLFKAKFIIYIMFFLQSLFRTVSEVNFDIFMLREVEQKFRGRIIGIVFSLSVISIPLSTFIAGIVGERLPVMYIFMFAGIYAAIIGVVCLITVKRSDDPPEIEDQL</sequence>
<evidence type="ECO:0000256" key="2">
    <source>
        <dbReference type="ARBA" id="ARBA00022448"/>
    </source>
</evidence>
<keyword evidence="5 7" id="KW-1133">Transmembrane helix</keyword>
<dbReference type="EMBL" id="CP035282">
    <property type="protein sequence ID" value="QAT61402.1"/>
    <property type="molecule type" value="Genomic_DNA"/>
</dbReference>
<dbReference type="KEGG" id="spoa:EQM13_07335"/>
<evidence type="ECO:0000256" key="6">
    <source>
        <dbReference type="ARBA" id="ARBA00023136"/>
    </source>
</evidence>
<name>A0A410QBJ3_9FIRM</name>
<protein>
    <submittedName>
        <fullName evidence="9">MFS transporter</fullName>
    </submittedName>
</protein>
<dbReference type="PANTHER" id="PTHR23513:SF6">
    <property type="entry name" value="MAJOR FACILITATOR SUPERFAMILY ASSOCIATED DOMAIN-CONTAINING PROTEIN"/>
    <property type="match status" value="1"/>
</dbReference>
<organism evidence="9 10">
    <name type="scientific">Acidilutibacter cellobiosedens</name>
    <dbReference type="NCBI Taxonomy" id="2507161"/>
    <lineage>
        <taxon>Bacteria</taxon>
        <taxon>Bacillati</taxon>
        <taxon>Bacillota</taxon>
        <taxon>Tissierellia</taxon>
        <taxon>Tissierellales</taxon>
        <taxon>Acidilutibacteraceae</taxon>
        <taxon>Acidilutibacter</taxon>
    </lineage>
</organism>
<keyword evidence="4 7" id="KW-0812">Transmembrane</keyword>
<feature type="transmembrane region" description="Helical" evidence="7">
    <location>
        <begin position="117"/>
        <end position="134"/>
    </location>
</feature>